<sequence>VRLSFQCQCSSTLHKASPNYRGANGSRFNQKTKKFDLNECQPHGTVLSCFVFLVLLQTAQNLQTKPESINIHISLTVNRPNFSLQLFIDIAILYRTQNSSQGIGFTPSKWRVGQALHMFSIQGFLLRSTDVSGSWKPLFKVGVGTN</sequence>
<accession>A0A974HKP5</accession>
<organism evidence="1 2">
    <name type="scientific">Xenopus laevis</name>
    <name type="common">African clawed frog</name>
    <dbReference type="NCBI Taxonomy" id="8355"/>
    <lineage>
        <taxon>Eukaryota</taxon>
        <taxon>Metazoa</taxon>
        <taxon>Chordata</taxon>
        <taxon>Craniata</taxon>
        <taxon>Vertebrata</taxon>
        <taxon>Euteleostomi</taxon>
        <taxon>Amphibia</taxon>
        <taxon>Batrachia</taxon>
        <taxon>Anura</taxon>
        <taxon>Pipoidea</taxon>
        <taxon>Pipidae</taxon>
        <taxon>Xenopodinae</taxon>
        <taxon>Xenopus</taxon>
        <taxon>Xenopus</taxon>
    </lineage>
</organism>
<evidence type="ECO:0000313" key="2">
    <source>
        <dbReference type="Proteomes" id="UP000694892"/>
    </source>
</evidence>
<reference evidence="2" key="1">
    <citation type="journal article" date="2016" name="Nature">
        <title>Genome evolution in the allotetraploid frog Xenopus laevis.</title>
        <authorList>
            <person name="Session A.M."/>
            <person name="Uno Y."/>
            <person name="Kwon T."/>
            <person name="Chapman J.A."/>
            <person name="Toyoda A."/>
            <person name="Takahashi S."/>
            <person name="Fukui A."/>
            <person name="Hikosaka A."/>
            <person name="Suzuki A."/>
            <person name="Kondo M."/>
            <person name="van Heeringen S.J."/>
            <person name="Quigley I."/>
            <person name="Heinz S."/>
            <person name="Ogino H."/>
            <person name="Ochi H."/>
            <person name="Hellsten U."/>
            <person name="Lyons J.B."/>
            <person name="Simakov O."/>
            <person name="Putnam N."/>
            <person name="Stites J."/>
            <person name="Kuroki Y."/>
            <person name="Tanaka T."/>
            <person name="Michiue T."/>
            <person name="Watanabe M."/>
            <person name="Bogdanovic O."/>
            <person name="Lister R."/>
            <person name="Georgiou G."/>
            <person name="Paranjpe S.S."/>
            <person name="van Kruijsbergen I."/>
            <person name="Shu S."/>
            <person name="Carlson J."/>
            <person name="Kinoshita T."/>
            <person name="Ohta Y."/>
            <person name="Mawaribuchi S."/>
            <person name="Jenkins J."/>
            <person name="Grimwood J."/>
            <person name="Schmutz J."/>
            <person name="Mitros T."/>
            <person name="Mozaffari S.V."/>
            <person name="Suzuki Y."/>
            <person name="Haramoto Y."/>
            <person name="Yamamoto T.S."/>
            <person name="Takagi C."/>
            <person name="Heald R."/>
            <person name="Miller K."/>
            <person name="Haudenschild C."/>
            <person name="Kitzman J."/>
            <person name="Nakayama T."/>
            <person name="Izutsu Y."/>
            <person name="Robert J."/>
            <person name="Fortriede J."/>
            <person name="Burns K."/>
            <person name="Lotay V."/>
            <person name="Karimi K."/>
            <person name="Yasuoka Y."/>
            <person name="Dichmann D.S."/>
            <person name="Flajnik M.F."/>
            <person name="Houston D.W."/>
            <person name="Shendure J."/>
            <person name="DuPasquier L."/>
            <person name="Vize P.D."/>
            <person name="Zorn A.M."/>
            <person name="Ito M."/>
            <person name="Marcotte E.M."/>
            <person name="Wallingford J.B."/>
            <person name="Ito Y."/>
            <person name="Asashima M."/>
            <person name="Ueno N."/>
            <person name="Matsuda Y."/>
            <person name="Veenstra G.J."/>
            <person name="Fujiyama A."/>
            <person name="Harland R.M."/>
            <person name="Taira M."/>
            <person name="Rokhsar D.S."/>
        </authorList>
    </citation>
    <scope>NUCLEOTIDE SEQUENCE [LARGE SCALE GENOMIC DNA]</scope>
    <source>
        <strain evidence="2">J</strain>
    </source>
</reference>
<evidence type="ECO:0000313" key="1">
    <source>
        <dbReference type="EMBL" id="OCT81348.1"/>
    </source>
</evidence>
<name>A0A974HKP5_XENLA</name>
<dbReference type="AlphaFoldDB" id="A0A974HKP5"/>
<proteinExistence type="predicted"/>
<feature type="non-terminal residue" evidence="1">
    <location>
        <position position="1"/>
    </location>
</feature>
<protein>
    <submittedName>
        <fullName evidence="1">Uncharacterized protein</fullName>
    </submittedName>
</protein>
<dbReference type="Proteomes" id="UP000694892">
    <property type="component" value="Chromosome 5L"/>
</dbReference>
<dbReference type="EMBL" id="CM004474">
    <property type="protein sequence ID" value="OCT81348.1"/>
    <property type="molecule type" value="Genomic_DNA"/>
</dbReference>
<gene>
    <name evidence="1" type="ORF">XELAEV_18028167mg</name>
</gene>